<protein>
    <submittedName>
        <fullName evidence="1">Uncharacterized protein</fullName>
    </submittedName>
</protein>
<evidence type="ECO:0000313" key="2">
    <source>
        <dbReference type="Proteomes" id="UP000288892"/>
    </source>
</evidence>
<proteinExistence type="predicted"/>
<comment type="caution">
    <text evidence="1">The sequence shown here is derived from an EMBL/GenBank/DDBJ whole genome shotgun (WGS) entry which is preliminary data.</text>
</comment>
<accession>A0A444J9V2</accession>
<dbReference type="AlphaFoldDB" id="A0A444J9V2"/>
<feature type="non-terminal residue" evidence="1">
    <location>
        <position position="69"/>
    </location>
</feature>
<reference evidence="1 2" key="1">
    <citation type="submission" date="2017-01" db="EMBL/GenBank/DDBJ databases">
        <title>The cable genome- insights into the physiology and evolution of filamentous bacteria capable of sulfide oxidation via long distance electron transfer.</title>
        <authorList>
            <person name="Schreiber L."/>
            <person name="Bjerg J.T."/>
            <person name="Boggild A."/>
            <person name="Van De Vossenberg J."/>
            <person name="Meysman F."/>
            <person name="Nielsen L.P."/>
            <person name="Schramm A."/>
            <person name="Kjeldsen K.U."/>
        </authorList>
    </citation>
    <scope>NUCLEOTIDE SEQUENCE [LARGE SCALE GENOMIC DNA]</scope>
    <source>
        <strain evidence="1">A5</strain>
    </source>
</reference>
<name>A0A444J9V2_9BACT</name>
<evidence type="ECO:0000313" key="1">
    <source>
        <dbReference type="EMBL" id="RWX49842.1"/>
    </source>
</evidence>
<gene>
    <name evidence="1" type="ORF">VU01_14461</name>
</gene>
<keyword evidence="2" id="KW-1185">Reference proteome</keyword>
<dbReference type="EMBL" id="MTKS01000446">
    <property type="protein sequence ID" value="RWX49842.1"/>
    <property type="molecule type" value="Genomic_DNA"/>
</dbReference>
<dbReference type="Proteomes" id="UP000288892">
    <property type="component" value="Unassembled WGS sequence"/>
</dbReference>
<sequence length="69" mass="8186">MNRGTCPGTFLKKLLRHPLRHPPLPLLFPYRLSVILLRKDEMINHPVRQFCRILLRATIVLLRHAKTKH</sequence>
<organism evidence="1 2">
    <name type="scientific">Candidatus Electrothrix marina</name>
    <dbReference type="NCBI Taxonomy" id="1859130"/>
    <lineage>
        <taxon>Bacteria</taxon>
        <taxon>Pseudomonadati</taxon>
        <taxon>Thermodesulfobacteriota</taxon>
        <taxon>Desulfobulbia</taxon>
        <taxon>Desulfobulbales</taxon>
        <taxon>Desulfobulbaceae</taxon>
        <taxon>Candidatus Electrothrix</taxon>
    </lineage>
</organism>